<reference evidence="3" key="1">
    <citation type="submission" date="2019-08" db="EMBL/GenBank/DDBJ databases">
        <authorList>
            <person name="Kucharzyk K."/>
            <person name="Murdoch R.W."/>
            <person name="Higgins S."/>
            <person name="Loffler F."/>
        </authorList>
    </citation>
    <scope>NUCLEOTIDE SEQUENCE</scope>
</reference>
<keyword evidence="2" id="KW-0812">Transmembrane</keyword>
<comment type="caution">
    <text evidence="3">The sequence shown here is derived from an EMBL/GenBank/DDBJ whole genome shotgun (WGS) entry which is preliminary data.</text>
</comment>
<feature type="transmembrane region" description="Helical" evidence="2">
    <location>
        <begin position="15"/>
        <end position="32"/>
    </location>
</feature>
<evidence type="ECO:0000313" key="3">
    <source>
        <dbReference type="EMBL" id="MPM37262.1"/>
    </source>
</evidence>
<feature type="region of interest" description="Disordered" evidence="1">
    <location>
        <begin position="82"/>
        <end position="113"/>
    </location>
</feature>
<gene>
    <name evidence="3" type="ORF">SDC9_83869</name>
</gene>
<evidence type="ECO:0000256" key="1">
    <source>
        <dbReference type="SAM" id="MobiDB-lite"/>
    </source>
</evidence>
<feature type="compositionally biased region" description="Basic and acidic residues" evidence="1">
    <location>
        <begin position="86"/>
        <end position="102"/>
    </location>
</feature>
<sequence>MIRYNINWGITVNKLMEIVVYILAVIGLACVVKHIRVTNCKEGCCLCTSFKTKVEGSKTKAEEIKTKAEVIKTKVEGIKAKVPGFKTREGSQKRTEEGEKRTGSRYGSSPVRY</sequence>
<keyword evidence="2" id="KW-1133">Transmembrane helix</keyword>
<dbReference type="PROSITE" id="PS51257">
    <property type="entry name" value="PROKAR_LIPOPROTEIN"/>
    <property type="match status" value="1"/>
</dbReference>
<accession>A0A644Z8W4</accession>
<dbReference type="AlphaFoldDB" id="A0A644Z8W4"/>
<dbReference type="EMBL" id="VSSQ01007883">
    <property type="protein sequence ID" value="MPM37262.1"/>
    <property type="molecule type" value="Genomic_DNA"/>
</dbReference>
<name>A0A644Z8W4_9ZZZZ</name>
<keyword evidence="2" id="KW-0472">Membrane</keyword>
<evidence type="ECO:0000256" key="2">
    <source>
        <dbReference type="SAM" id="Phobius"/>
    </source>
</evidence>
<protein>
    <submittedName>
        <fullName evidence="3">Uncharacterized protein</fullName>
    </submittedName>
</protein>
<organism evidence="3">
    <name type="scientific">bioreactor metagenome</name>
    <dbReference type="NCBI Taxonomy" id="1076179"/>
    <lineage>
        <taxon>unclassified sequences</taxon>
        <taxon>metagenomes</taxon>
        <taxon>ecological metagenomes</taxon>
    </lineage>
</organism>
<proteinExistence type="predicted"/>